<gene>
    <name evidence="3" type="ORF">OKFPPPCE_00003</name>
</gene>
<dbReference type="Pfam" id="PF01609">
    <property type="entry name" value="DDE_Tnp_1"/>
    <property type="match status" value="1"/>
</dbReference>
<dbReference type="InterPro" id="IPR025457">
    <property type="entry name" value="DUF4277"/>
</dbReference>
<accession>A0A7G9YAG1</accession>
<feature type="domain" description="DUF4277" evidence="2">
    <location>
        <begin position="9"/>
        <end position="114"/>
    </location>
</feature>
<dbReference type="InterPro" id="IPR002559">
    <property type="entry name" value="Transposase_11"/>
</dbReference>
<evidence type="ECO:0000259" key="1">
    <source>
        <dbReference type="Pfam" id="PF01609"/>
    </source>
</evidence>
<dbReference type="PANTHER" id="PTHR34614">
    <property type="match status" value="1"/>
</dbReference>
<dbReference type="NCBIfam" id="NF033559">
    <property type="entry name" value="transpos_IS1634"/>
    <property type="match status" value="1"/>
</dbReference>
<name>A0A7G9YAG1_9EURY</name>
<dbReference type="EMBL" id="MT631054">
    <property type="protein sequence ID" value="QNO44995.1"/>
    <property type="molecule type" value="Genomic_DNA"/>
</dbReference>
<dbReference type="PANTHER" id="PTHR34614:SF2">
    <property type="entry name" value="TRANSPOSASE IS4-LIKE DOMAIN-CONTAINING PROTEIN"/>
    <property type="match status" value="1"/>
</dbReference>
<dbReference type="InterPro" id="IPR012337">
    <property type="entry name" value="RNaseH-like_sf"/>
</dbReference>
<dbReference type="GO" id="GO:0003677">
    <property type="term" value="F:DNA binding"/>
    <property type="evidence" value="ECO:0007669"/>
    <property type="project" value="InterPro"/>
</dbReference>
<sequence>MISHMEITTTSLAHLGLVAGIFDELDIADTIDSAIPKNRDHNIPHSTVIKAMCLNGLGFNESRLYLYAKYFEDLPTERLLGDGVLPKHLNDDVLGRTLDRIYEYGCTELFNQIVSGYMNRVSFGAHVLHTDTTNFSLRGDYENSDPDSNTIEITYGHPKDNRWDLKRFVLSMVCNQQGIPLFVKTLSGNASDKKTLVQTVKKVQKSLKLSDKVYHIADSAIYSEDNITELGKRTLWVTRVPATITEVKDLLGADIELKAGTDSRYSYYEVRSSYGGIEQKWALIQSEEMKKRKEKTFDKKIKKDLQAAQRSLNKLKKMEYACYEDAKRTANTWLSKHRRYQFEKLSIEEKSRRMNGKIGRPKNGEVLEIYYSVKAKIVVDKQVIAREREKLGKFVLATNDIGLTADEILSYYKSQSTVERGFRFLKDKSFHVSEVYLKKESRIEALAMIMVLCLFIYSIAQWTLRQGLKETGKFVRNQVKKPVQNPTMRWVFFLFRGITEATIRLGGDSVRELANMTEELWDILSLMGKECEKYYV</sequence>
<evidence type="ECO:0000259" key="2">
    <source>
        <dbReference type="Pfam" id="PF14104"/>
    </source>
</evidence>
<dbReference type="InterPro" id="IPR047654">
    <property type="entry name" value="IS1634_transpos"/>
</dbReference>
<dbReference type="SUPFAM" id="SSF53098">
    <property type="entry name" value="Ribonuclease H-like"/>
    <property type="match status" value="1"/>
</dbReference>
<evidence type="ECO:0008006" key="4">
    <source>
        <dbReference type="Google" id="ProtNLM"/>
    </source>
</evidence>
<dbReference type="GO" id="GO:0006313">
    <property type="term" value="P:DNA transposition"/>
    <property type="evidence" value="ECO:0007669"/>
    <property type="project" value="InterPro"/>
</dbReference>
<evidence type="ECO:0000313" key="3">
    <source>
        <dbReference type="EMBL" id="QNO44995.1"/>
    </source>
</evidence>
<feature type="domain" description="Transposase IS4-like" evidence="1">
    <location>
        <begin position="168"/>
        <end position="455"/>
    </location>
</feature>
<dbReference type="GO" id="GO:0004803">
    <property type="term" value="F:transposase activity"/>
    <property type="evidence" value="ECO:0007669"/>
    <property type="project" value="InterPro"/>
</dbReference>
<protein>
    <recommendedName>
        <fullName evidence="4">Transposase IS4-like domain-containing protein</fullName>
    </recommendedName>
</protein>
<dbReference type="AlphaFoldDB" id="A0A7G9YAG1"/>
<reference evidence="3" key="1">
    <citation type="submission" date="2020-06" db="EMBL/GenBank/DDBJ databases">
        <title>Unique genomic features of the anaerobic methanotrophic archaea.</title>
        <authorList>
            <person name="Chadwick G.L."/>
            <person name="Skennerton C.T."/>
            <person name="Laso-Perez R."/>
            <person name="Leu A.O."/>
            <person name="Speth D.R."/>
            <person name="Yu H."/>
            <person name="Morgan-Lang C."/>
            <person name="Hatzenpichler R."/>
            <person name="Goudeau D."/>
            <person name="Malmstrom R."/>
            <person name="Brazelton W.J."/>
            <person name="Woyke T."/>
            <person name="Hallam S.J."/>
            <person name="Tyson G.W."/>
            <person name="Wegener G."/>
            <person name="Boetius A."/>
            <person name="Orphan V."/>
        </authorList>
    </citation>
    <scope>NUCLEOTIDE SEQUENCE</scope>
</reference>
<dbReference type="Pfam" id="PF14104">
    <property type="entry name" value="DUF4277"/>
    <property type="match status" value="1"/>
</dbReference>
<proteinExistence type="predicted"/>
<organism evidence="3">
    <name type="scientific">Candidatus Methanogaster sp. ANME-2c ERB4</name>
    <dbReference type="NCBI Taxonomy" id="2759911"/>
    <lineage>
        <taxon>Archaea</taxon>
        <taxon>Methanobacteriati</taxon>
        <taxon>Methanobacteriota</taxon>
        <taxon>Stenosarchaea group</taxon>
        <taxon>Methanomicrobia</taxon>
        <taxon>Methanosarcinales</taxon>
        <taxon>ANME-2 cluster</taxon>
        <taxon>Candidatus Methanogasteraceae</taxon>
        <taxon>Candidatus Methanogaster</taxon>
    </lineage>
</organism>